<dbReference type="AlphaFoldDB" id="A0A418MSV1"/>
<keyword evidence="3" id="KW-0804">Transcription</keyword>
<dbReference type="InterPro" id="IPR050109">
    <property type="entry name" value="HTH-type_TetR-like_transc_reg"/>
</dbReference>
<dbReference type="SUPFAM" id="SSF48498">
    <property type="entry name" value="Tetracyclin repressor-like, C-terminal domain"/>
    <property type="match status" value="1"/>
</dbReference>
<dbReference type="SUPFAM" id="SSF46689">
    <property type="entry name" value="Homeodomain-like"/>
    <property type="match status" value="1"/>
</dbReference>
<dbReference type="Gene3D" id="1.10.357.10">
    <property type="entry name" value="Tetracycline Repressor, domain 2"/>
    <property type="match status" value="1"/>
</dbReference>
<dbReference type="Pfam" id="PF13305">
    <property type="entry name" value="TetR_C_33"/>
    <property type="match status" value="1"/>
</dbReference>
<keyword evidence="2 4" id="KW-0238">DNA-binding</keyword>
<dbReference type="InterPro" id="IPR001647">
    <property type="entry name" value="HTH_TetR"/>
</dbReference>
<dbReference type="PANTHER" id="PTHR30055:SF151">
    <property type="entry name" value="TRANSCRIPTIONAL REGULATORY PROTEIN"/>
    <property type="match status" value="1"/>
</dbReference>
<evidence type="ECO:0000259" key="5">
    <source>
        <dbReference type="PROSITE" id="PS50977"/>
    </source>
</evidence>
<gene>
    <name evidence="6" type="ORF">D2L64_16565</name>
</gene>
<evidence type="ECO:0000256" key="1">
    <source>
        <dbReference type="ARBA" id="ARBA00023015"/>
    </source>
</evidence>
<dbReference type="InterPro" id="IPR025996">
    <property type="entry name" value="MT1864/Rv1816-like_C"/>
</dbReference>
<dbReference type="PANTHER" id="PTHR30055">
    <property type="entry name" value="HTH-TYPE TRANSCRIPTIONAL REGULATOR RUTR"/>
    <property type="match status" value="1"/>
</dbReference>
<feature type="DNA-binding region" description="H-T-H motif" evidence="4">
    <location>
        <begin position="28"/>
        <end position="47"/>
    </location>
</feature>
<dbReference type="RefSeq" id="WP_119577539.1">
    <property type="nucleotide sequence ID" value="NZ_QXEC01000015.1"/>
</dbReference>
<dbReference type="InterPro" id="IPR009057">
    <property type="entry name" value="Homeodomain-like_sf"/>
</dbReference>
<evidence type="ECO:0000256" key="2">
    <source>
        <dbReference type="ARBA" id="ARBA00023125"/>
    </source>
</evidence>
<organism evidence="6 7">
    <name type="scientific">Micromonospora radicis</name>
    <dbReference type="NCBI Taxonomy" id="1894971"/>
    <lineage>
        <taxon>Bacteria</taxon>
        <taxon>Bacillati</taxon>
        <taxon>Actinomycetota</taxon>
        <taxon>Actinomycetes</taxon>
        <taxon>Micromonosporales</taxon>
        <taxon>Micromonosporaceae</taxon>
        <taxon>Micromonospora</taxon>
    </lineage>
</organism>
<dbReference type="Pfam" id="PF00440">
    <property type="entry name" value="TetR_N"/>
    <property type="match status" value="1"/>
</dbReference>
<dbReference type="GO" id="GO:0003700">
    <property type="term" value="F:DNA-binding transcription factor activity"/>
    <property type="evidence" value="ECO:0007669"/>
    <property type="project" value="TreeGrafter"/>
</dbReference>
<dbReference type="GO" id="GO:0000976">
    <property type="term" value="F:transcription cis-regulatory region binding"/>
    <property type="evidence" value="ECO:0007669"/>
    <property type="project" value="TreeGrafter"/>
</dbReference>
<keyword evidence="1" id="KW-0805">Transcription regulation</keyword>
<evidence type="ECO:0000256" key="3">
    <source>
        <dbReference type="ARBA" id="ARBA00023163"/>
    </source>
</evidence>
<dbReference type="OrthoDB" id="71867at2"/>
<comment type="caution">
    <text evidence="6">The sequence shown here is derived from an EMBL/GenBank/DDBJ whole genome shotgun (WGS) entry which is preliminary data.</text>
</comment>
<keyword evidence="7" id="KW-1185">Reference proteome</keyword>
<evidence type="ECO:0000313" key="6">
    <source>
        <dbReference type="EMBL" id="RIV37177.1"/>
    </source>
</evidence>
<dbReference type="PROSITE" id="PS50977">
    <property type="entry name" value="HTH_TETR_2"/>
    <property type="match status" value="1"/>
</dbReference>
<evidence type="ECO:0000313" key="7">
    <source>
        <dbReference type="Proteomes" id="UP000283832"/>
    </source>
</evidence>
<evidence type="ECO:0000256" key="4">
    <source>
        <dbReference type="PROSITE-ProRule" id="PRU00335"/>
    </source>
</evidence>
<reference evidence="6 7" key="1">
    <citation type="submission" date="2018-08" db="EMBL/GenBank/DDBJ databases">
        <title>Jishengella sp. nov., isolated from a root of Azadirachta indica A. Juss. var. siamensis Valenton.</title>
        <authorList>
            <person name="Kuncharoen N."/>
            <person name="Tanasupawat S."/>
            <person name="Kudo T."/>
            <person name="Ohkuma M."/>
        </authorList>
    </citation>
    <scope>NUCLEOTIDE SEQUENCE [LARGE SCALE GENOMIC DNA]</scope>
    <source>
        <strain evidence="6 7">AZ1-13</strain>
    </source>
</reference>
<dbReference type="Proteomes" id="UP000283832">
    <property type="component" value="Unassembled WGS sequence"/>
</dbReference>
<accession>A0A418MSV1</accession>
<dbReference type="EMBL" id="QXEC01000015">
    <property type="protein sequence ID" value="RIV37177.1"/>
    <property type="molecule type" value="Genomic_DNA"/>
</dbReference>
<name>A0A418MSV1_9ACTN</name>
<feature type="domain" description="HTH tetR-type" evidence="5">
    <location>
        <begin position="5"/>
        <end position="65"/>
    </location>
</feature>
<proteinExistence type="predicted"/>
<protein>
    <submittedName>
        <fullName evidence="6">TetR family transcriptional regulator</fullName>
    </submittedName>
</protein>
<dbReference type="InterPro" id="IPR036271">
    <property type="entry name" value="Tet_transcr_reg_TetR-rel_C_sf"/>
</dbReference>
<sequence>MPRAGLNKQVVVREAARLADEVGFDRLTLAALANRLGVALPSLYKHVKGAEALAQQLSALATAELADEMTTAAAGRSGEDALRAVAEAYRSYAHRHPGRYPTTQRVPDPADPAHLAAGQRAVDVVYAILRGYDIHGDSAVDAVRMFRAAAHGFVSLEAAGDFGLPREVDRSFDQMITALSVAFRRWPRDRAEPSTA</sequence>
<dbReference type="Gene3D" id="1.10.10.60">
    <property type="entry name" value="Homeodomain-like"/>
    <property type="match status" value="1"/>
</dbReference>